<sequence>MNKTLIKTICLIVVFSMTIAFTIGAVATLNSTSYLSDEIDEKIVAVTEDYANDFSAEFNHMEGLTDSLASYVATTFDVDGFEAEPIPYMDSYMEEVAEMIKSNLETIKSAHSLYVTFNPELTGRNDEVWYVVRDNGETEEIFADKNNKRSFELPYEKNMEYFFKPQGKDYGVWISSYYDEDINEDVFSYSVAIYVDQMFIGVAGADINADDITQVIEDMSLYDGGHSALLDENYQFIIRNDEESEDEEAIIGKALAAEVSEDSDVRSGMVQYEFDGKEKILSYSKLRNGWTFITTQPEDTVYGPINAVTRTMMLMGLFLAIIFAAFLIAFARPFIKKTNTLEEENRELEIITIYQSRQAKIGEMVGNITHQWKQPLNTINLILANLLDSYRYGDLDERRLEKSVHKVENIVGEMSETITDFSEFLKPTKEKVSFDVVDCVDSAISLMEESINLHKIKINIVCDTERKAYGYYNDMTHVIFNLLNNARDAIVDAHPDERNIAVKVSDEGDMIRISVFNTGEGIDPQYSQRIFEPYFTTREESGGTGLGLYISRCIVEDRLNGSISMKNVKGGVEFDVTIPASREKKEQ</sequence>
<evidence type="ECO:0000256" key="4">
    <source>
        <dbReference type="ARBA" id="ARBA00022475"/>
    </source>
</evidence>
<dbReference type="EMBL" id="DVOB01000109">
    <property type="protein sequence ID" value="HIU96036.1"/>
    <property type="molecule type" value="Genomic_DNA"/>
</dbReference>
<name>A0A9D1N6X8_9FIRM</name>
<dbReference type="Pfam" id="PF02743">
    <property type="entry name" value="dCache_1"/>
    <property type="match status" value="1"/>
</dbReference>
<keyword evidence="11 14" id="KW-1133">Transmembrane helix</keyword>
<dbReference type="Gene3D" id="3.30.565.10">
    <property type="entry name" value="Histidine kinase-like ATPase, C-terminal domain"/>
    <property type="match status" value="1"/>
</dbReference>
<evidence type="ECO:0000256" key="2">
    <source>
        <dbReference type="ARBA" id="ARBA00004651"/>
    </source>
</evidence>
<evidence type="ECO:0000256" key="14">
    <source>
        <dbReference type="SAM" id="Phobius"/>
    </source>
</evidence>
<dbReference type="PRINTS" id="PR00344">
    <property type="entry name" value="BCTRLSENSOR"/>
</dbReference>
<comment type="subcellular location">
    <subcellularLocation>
        <location evidence="2">Cell membrane</location>
        <topology evidence="2">Multi-pass membrane protein</topology>
    </subcellularLocation>
</comment>
<evidence type="ECO:0000256" key="9">
    <source>
        <dbReference type="ARBA" id="ARBA00022777"/>
    </source>
</evidence>
<organism evidence="16 17">
    <name type="scientific">Candidatus Allocopromorpha excrementipullorum</name>
    <dbReference type="NCBI Taxonomy" id="2840743"/>
    <lineage>
        <taxon>Bacteria</taxon>
        <taxon>Bacillati</taxon>
        <taxon>Bacillota</taxon>
        <taxon>Clostridia</taxon>
        <taxon>Eubacteriales</taxon>
        <taxon>Eubacteriaceae</taxon>
        <taxon>Eubacteriaceae incertae sedis</taxon>
        <taxon>Candidatus Allocopromorpha</taxon>
    </lineage>
</organism>
<evidence type="ECO:0000256" key="10">
    <source>
        <dbReference type="ARBA" id="ARBA00022840"/>
    </source>
</evidence>
<evidence type="ECO:0000256" key="6">
    <source>
        <dbReference type="ARBA" id="ARBA00022679"/>
    </source>
</evidence>
<dbReference type="SUPFAM" id="SSF47384">
    <property type="entry name" value="Homodimeric domain of signal transducing histidine kinase"/>
    <property type="match status" value="1"/>
</dbReference>
<evidence type="ECO:0000256" key="11">
    <source>
        <dbReference type="ARBA" id="ARBA00022989"/>
    </source>
</evidence>
<dbReference type="PANTHER" id="PTHR43065:SF10">
    <property type="entry name" value="PEROXIDE STRESS-ACTIVATED HISTIDINE KINASE MAK3"/>
    <property type="match status" value="1"/>
</dbReference>
<keyword evidence="13 14" id="KW-0472">Membrane</keyword>
<evidence type="ECO:0000256" key="3">
    <source>
        <dbReference type="ARBA" id="ARBA00012438"/>
    </source>
</evidence>
<dbReference type="Gene3D" id="3.30.450.20">
    <property type="entry name" value="PAS domain"/>
    <property type="match status" value="1"/>
</dbReference>
<gene>
    <name evidence="16" type="ORF">IAD25_04905</name>
</gene>
<keyword evidence="10" id="KW-0067">ATP-binding</keyword>
<dbReference type="InterPro" id="IPR004358">
    <property type="entry name" value="Sig_transdc_His_kin-like_C"/>
</dbReference>
<evidence type="ECO:0000256" key="1">
    <source>
        <dbReference type="ARBA" id="ARBA00000085"/>
    </source>
</evidence>
<dbReference type="GO" id="GO:0005524">
    <property type="term" value="F:ATP binding"/>
    <property type="evidence" value="ECO:0007669"/>
    <property type="project" value="UniProtKB-KW"/>
</dbReference>
<dbReference type="Pfam" id="PF02518">
    <property type="entry name" value="HATPase_c"/>
    <property type="match status" value="1"/>
</dbReference>
<evidence type="ECO:0000256" key="8">
    <source>
        <dbReference type="ARBA" id="ARBA00022741"/>
    </source>
</evidence>
<dbReference type="CDD" id="cd12912">
    <property type="entry name" value="PDC2_MCP_like"/>
    <property type="match status" value="1"/>
</dbReference>
<dbReference type="Gene3D" id="1.10.287.130">
    <property type="match status" value="1"/>
</dbReference>
<keyword evidence="8" id="KW-0547">Nucleotide-binding</keyword>
<dbReference type="InterPro" id="IPR036890">
    <property type="entry name" value="HATPase_C_sf"/>
</dbReference>
<dbReference type="SMART" id="SM00387">
    <property type="entry name" value="HATPase_c"/>
    <property type="match status" value="1"/>
</dbReference>
<dbReference type="InterPro" id="IPR036097">
    <property type="entry name" value="HisK_dim/P_sf"/>
</dbReference>
<keyword evidence="9 16" id="KW-0418">Kinase</keyword>
<comment type="catalytic activity">
    <reaction evidence="1">
        <text>ATP + protein L-histidine = ADP + protein N-phospho-L-histidine.</text>
        <dbReference type="EC" id="2.7.13.3"/>
    </reaction>
</comment>
<evidence type="ECO:0000313" key="16">
    <source>
        <dbReference type="EMBL" id="HIU96036.1"/>
    </source>
</evidence>
<dbReference type="EC" id="2.7.13.3" evidence="3"/>
<comment type="caution">
    <text evidence="16">The sequence shown here is derived from an EMBL/GenBank/DDBJ whole genome shotgun (WGS) entry which is preliminary data.</text>
</comment>
<evidence type="ECO:0000256" key="12">
    <source>
        <dbReference type="ARBA" id="ARBA00023012"/>
    </source>
</evidence>
<dbReference type="InterPro" id="IPR033479">
    <property type="entry name" value="dCache_1"/>
</dbReference>
<dbReference type="GO" id="GO:0005886">
    <property type="term" value="C:plasma membrane"/>
    <property type="evidence" value="ECO:0007669"/>
    <property type="project" value="UniProtKB-SubCell"/>
</dbReference>
<dbReference type="InterPro" id="IPR003594">
    <property type="entry name" value="HATPase_dom"/>
</dbReference>
<keyword evidence="7 14" id="KW-0812">Transmembrane</keyword>
<reference evidence="16" key="2">
    <citation type="journal article" date="2021" name="PeerJ">
        <title>Extensive microbial diversity within the chicken gut microbiome revealed by metagenomics and culture.</title>
        <authorList>
            <person name="Gilroy R."/>
            <person name="Ravi A."/>
            <person name="Getino M."/>
            <person name="Pursley I."/>
            <person name="Horton D.L."/>
            <person name="Alikhan N.F."/>
            <person name="Baker D."/>
            <person name="Gharbi K."/>
            <person name="Hall N."/>
            <person name="Watson M."/>
            <person name="Adriaenssens E.M."/>
            <person name="Foster-Nyarko E."/>
            <person name="Jarju S."/>
            <person name="Secka A."/>
            <person name="Antonio M."/>
            <person name="Oren A."/>
            <person name="Chaudhuri R.R."/>
            <person name="La Ragione R."/>
            <person name="Hildebrand F."/>
            <person name="Pallen M.J."/>
        </authorList>
    </citation>
    <scope>NUCLEOTIDE SEQUENCE</scope>
    <source>
        <strain evidence="16">ChiSjej4B22-8349</strain>
    </source>
</reference>
<reference evidence="16" key="1">
    <citation type="submission" date="2020-10" db="EMBL/GenBank/DDBJ databases">
        <authorList>
            <person name="Gilroy R."/>
        </authorList>
    </citation>
    <scope>NUCLEOTIDE SEQUENCE</scope>
    <source>
        <strain evidence="16">ChiSjej4B22-8349</strain>
    </source>
</reference>
<evidence type="ECO:0000259" key="15">
    <source>
        <dbReference type="PROSITE" id="PS50109"/>
    </source>
</evidence>
<dbReference type="PANTHER" id="PTHR43065">
    <property type="entry name" value="SENSOR HISTIDINE KINASE"/>
    <property type="match status" value="1"/>
</dbReference>
<evidence type="ECO:0000313" key="17">
    <source>
        <dbReference type="Proteomes" id="UP000824130"/>
    </source>
</evidence>
<dbReference type="GO" id="GO:0000155">
    <property type="term" value="F:phosphorelay sensor kinase activity"/>
    <property type="evidence" value="ECO:0007669"/>
    <property type="project" value="InterPro"/>
</dbReference>
<dbReference type="InterPro" id="IPR003661">
    <property type="entry name" value="HisK_dim/P_dom"/>
</dbReference>
<keyword evidence="4" id="KW-1003">Cell membrane</keyword>
<evidence type="ECO:0000256" key="13">
    <source>
        <dbReference type="ARBA" id="ARBA00023136"/>
    </source>
</evidence>
<keyword evidence="12" id="KW-0902">Two-component regulatory system</keyword>
<evidence type="ECO:0000256" key="5">
    <source>
        <dbReference type="ARBA" id="ARBA00022553"/>
    </source>
</evidence>
<accession>A0A9D1N6X8</accession>
<dbReference type="PROSITE" id="PS50109">
    <property type="entry name" value="HIS_KIN"/>
    <property type="match status" value="1"/>
</dbReference>
<dbReference type="CDD" id="cd00082">
    <property type="entry name" value="HisKA"/>
    <property type="match status" value="1"/>
</dbReference>
<feature type="domain" description="Histidine kinase" evidence="15">
    <location>
        <begin position="367"/>
        <end position="582"/>
    </location>
</feature>
<protein>
    <recommendedName>
        <fullName evidence="3">histidine kinase</fullName>
        <ecNumber evidence="3">2.7.13.3</ecNumber>
    </recommendedName>
</protein>
<evidence type="ECO:0000256" key="7">
    <source>
        <dbReference type="ARBA" id="ARBA00022692"/>
    </source>
</evidence>
<feature type="transmembrane region" description="Helical" evidence="14">
    <location>
        <begin position="312"/>
        <end position="331"/>
    </location>
</feature>
<dbReference type="AlphaFoldDB" id="A0A9D1N6X8"/>
<keyword evidence="6" id="KW-0808">Transferase</keyword>
<dbReference type="SMART" id="SM00388">
    <property type="entry name" value="HisKA"/>
    <property type="match status" value="1"/>
</dbReference>
<feature type="transmembrane region" description="Helical" evidence="14">
    <location>
        <begin position="9"/>
        <end position="29"/>
    </location>
</feature>
<keyword evidence="5" id="KW-0597">Phosphoprotein</keyword>
<dbReference type="Proteomes" id="UP000824130">
    <property type="component" value="Unassembled WGS sequence"/>
</dbReference>
<dbReference type="SUPFAM" id="SSF55874">
    <property type="entry name" value="ATPase domain of HSP90 chaperone/DNA topoisomerase II/histidine kinase"/>
    <property type="match status" value="1"/>
</dbReference>
<proteinExistence type="predicted"/>
<dbReference type="InterPro" id="IPR005467">
    <property type="entry name" value="His_kinase_dom"/>
</dbReference>